<name>B7K040_RIPO1</name>
<sequence length="192" mass="21151">MTKYEHFLGVLLVFYLLVIGIGAALLLIINFPNLNDGNLIFPHLDGDQPQFIPFGTIIHSSDSILLILAFLSGMAGSFLHAAQSLSTYIGNNRFKASWAIWYFLRPWIGGILGFAVYLVLRAGLIGGGSVVNINPYGVISLGILGGWFSKTTTDKLQEVFETLFKTDADENRKDKLNPDEKELKATDNPDNT</sequence>
<evidence type="ECO:0000256" key="1">
    <source>
        <dbReference type="SAM" id="MobiDB-lite"/>
    </source>
</evidence>
<dbReference type="STRING" id="41431.PCC8801_2158"/>
<keyword evidence="2" id="KW-0812">Transmembrane</keyword>
<dbReference type="AlphaFoldDB" id="B7K040"/>
<accession>B7K040</accession>
<evidence type="ECO:0000313" key="3">
    <source>
        <dbReference type="EMBL" id="ACK66187.1"/>
    </source>
</evidence>
<evidence type="ECO:0000256" key="2">
    <source>
        <dbReference type="SAM" id="Phobius"/>
    </source>
</evidence>
<gene>
    <name evidence="3" type="ordered locus">PCC8801_2158</name>
</gene>
<feature type="transmembrane region" description="Helical" evidence="2">
    <location>
        <begin position="126"/>
        <end position="148"/>
    </location>
</feature>
<proteinExistence type="predicted"/>
<keyword evidence="2" id="KW-0472">Membrane</keyword>
<dbReference type="KEGG" id="cyp:PCC8801_2158"/>
<dbReference type="HOGENOM" id="CLU_1413091_0_0_3"/>
<dbReference type="Proteomes" id="UP000008204">
    <property type="component" value="Chromosome"/>
</dbReference>
<feature type="transmembrane region" description="Helical" evidence="2">
    <location>
        <begin position="51"/>
        <end position="79"/>
    </location>
</feature>
<reference evidence="4" key="1">
    <citation type="journal article" date="2011" name="MBio">
        <title>Novel metabolic attributes of the genus Cyanothece, comprising a group of unicellular nitrogen-fixing Cyanobacteria.</title>
        <authorList>
            <person name="Bandyopadhyay A."/>
            <person name="Elvitigala T."/>
            <person name="Welsh E."/>
            <person name="Stockel J."/>
            <person name="Liberton M."/>
            <person name="Min H."/>
            <person name="Sherman L.A."/>
            <person name="Pakrasi H.B."/>
        </authorList>
    </citation>
    <scope>NUCLEOTIDE SEQUENCE [LARGE SCALE GENOMIC DNA]</scope>
    <source>
        <strain evidence="4">PCC 8801</strain>
    </source>
</reference>
<keyword evidence="4" id="KW-1185">Reference proteome</keyword>
<keyword evidence="2" id="KW-1133">Transmembrane helix</keyword>
<feature type="region of interest" description="Disordered" evidence="1">
    <location>
        <begin position="171"/>
        <end position="192"/>
    </location>
</feature>
<dbReference type="OrthoDB" id="5191103at2"/>
<dbReference type="RefSeq" id="WP_012595455.1">
    <property type="nucleotide sequence ID" value="NC_011726.1"/>
</dbReference>
<feature type="transmembrane region" description="Helical" evidence="2">
    <location>
        <begin position="100"/>
        <end position="120"/>
    </location>
</feature>
<dbReference type="EMBL" id="CP001287">
    <property type="protein sequence ID" value="ACK66187.1"/>
    <property type="molecule type" value="Genomic_DNA"/>
</dbReference>
<dbReference type="eggNOG" id="ENOG50334FH">
    <property type="taxonomic scope" value="Bacteria"/>
</dbReference>
<evidence type="ECO:0000313" key="4">
    <source>
        <dbReference type="Proteomes" id="UP000008204"/>
    </source>
</evidence>
<feature type="transmembrane region" description="Helical" evidence="2">
    <location>
        <begin position="7"/>
        <end position="31"/>
    </location>
</feature>
<organism evidence="3 4">
    <name type="scientific">Rippkaea orientalis (strain PCC 8801 / RF-1)</name>
    <name type="common">Cyanothece sp. (strain PCC 8801)</name>
    <dbReference type="NCBI Taxonomy" id="41431"/>
    <lineage>
        <taxon>Bacteria</taxon>
        <taxon>Bacillati</taxon>
        <taxon>Cyanobacteriota</taxon>
        <taxon>Cyanophyceae</taxon>
        <taxon>Oscillatoriophycideae</taxon>
        <taxon>Chroococcales</taxon>
        <taxon>Aphanothecaceae</taxon>
        <taxon>Rippkaea</taxon>
        <taxon>Rippkaea orientalis</taxon>
    </lineage>
</organism>
<protein>
    <submittedName>
        <fullName evidence="3">Uncharacterized protein</fullName>
    </submittedName>
</protein>